<gene>
    <name evidence="1" type="ORF">Amon02_001197400</name>
</gene>
<evidence type="ECO:0000313" key="1">
    <source>
        <dbReference type="EMBL" id="GMF03981.1"/>
    </source>
</evidence>
<accession>A0ACB5U8X7</accession>
<dbReference type="EMBL" id="BSXS01013400">
    <property type="protein sequence ID" value="GMF03981.1"/>
    <property type="molecule type" value="Genomic_DNA"/>
</dbReference>
<comment type="caution">
    <text evidence="1">The sequence shown here is derived from an EMBL/GenBank/DDBJ whole genome shotgun (WGS) entry which is preliminary data.</text>
</comment>
<keyword evidence="2" id="KW-1185">Reference proteome</keyword>
<sequence length="156" mass="15562">MVLLPFLALLATVVLKLLLLIGIGSNNGQQNGATTVSGVSGNSGVEATTSGQVAQSTVTPSSDSSNAGTAVVSPSAIDNQSGQKSSEQTQVSPTTSSPSSTVTSSSASGSISSMNNGADGRESFSTDEFITITNTNDIPSPTGSMVFKPTKVDLTS</sequence>
<name>A0ACB5U8X7_AMBMO</name>
<organism evidence="1 2">
    <name type="scientific">Ambrosiozyma monospora</name>
    <name type="common">Yeast</name>
    <name type="synonym">Endomycopsis monosporus</name>
    <dbReference type="NCBI Taxonomy" id="43982"/>
    <lineage>
        <taxon>Eukaryota</taxon>
        <taxon>Fungi</taxon>
        <taxon>Dikarya</taxon>
        <taxon>Ascomycota</taxon>
        <taxon>Saccharomycotina</taxon>
        <taxon>Pichiomycetes</taxon>
        <taxon>Pichiales</taxon>
        <taxon>Pichiaceae</taxon>
        <taxon>Ambrosiozyma</taxon>
    </lineage>
</organism>
<proteinExistence type="predicted"/>
<evidence type="ECO:0000313" key="2">
    <source>
        <dbReference type="Proteomes" id="UP001165064"/>
    </source>
</evidence>
<reference evidence="1" key="1">
    <citation type="submission" date="2023-04" db="EMBL/GenBank/DDBJ databases">
        <title>Ambrosiozyma monospora NBRC 10751.</title>
        <authorList>
            <person name="Ichikawa N."/>
            <person name="Sato H."/>
            <person name="Tonouchi N."/>
        </authorList>
    </citation>
    <scope>NUCLEOTIDE SEQUENCE</scope>
    <source>
        <strain evidence="1">NBRC 10751</strain>
    </source>
</reference>
<dbReference type="Proteomes" id="UP001165064">
    <property type="component" value="Unassembled WGS sequence"/>
</dbReference>
<protein>
    <submittedName>
        <fullName evidence="1">Unnamed protein product</fullName>
    </submittedName>
</protein>